<feature type="compositionally biased region" description="Basic and acidic residues" evidence="1">
    <location>
        <begin position="36"/>
        <end position="55"/>
    </location>
</feature>
<protein>
    <recommendedName>
        <fullName evidence="2">Death domain-containing protein</fullName>
    </recommendedName>
</protein>
<gene>
    <name evidence="3" type="ORF">GE061_000971</name>
</gene>
<proteinExistence type="predicted"/>
<feature type="region of interest" description="Disordered" evidence="1">
    <location>
        <begin position="1"/>
        <end position="65"/>
    </location>
</feature>
<feature type="domain" description="Death" evidence="2">
    <location>
        <begin position="129"/>
        <end position="206"/>
    </location>
</feature>
<dbReference type="Gene3D" id="1.10.533.10">
    <property type="entry name" value="Death Domain, Fas"/>
    <property type="match status" value="1"/>
</dbReference>
<keyword evidence="4" id="KW-1185">Reference proteome</keyword>
<evidence type="ECO:0000256" key="1">
    <source>
        <dbReference type="SAM" id="MobiDB-lite"/>
    </source>
</evidence>
<dbReference type="AlphaFoldDB" id="A0A8S9Y8Q5"/>
<dbReference type="Proteomes" id="UP000466442">
    <property type="component" value="Linkage Group LG1"/>
</dbReference>
<accession>A0A8S9Y8Q5</accession>
<dbReference type="CDD" id="cd01670">
    <property type="entry name" value="Death"/>
    <property type="match status" value="1"/>
</dbReference>
<dbReference type="EMBL" id="WIXP02000001">
    <property type="protein sequence ID" value="KAF6216626.1"/>
    <property type="molecule type" value="Genomic_DNA"/>
</dbReference>
<dbReference type="GO" id="GO:0007165">
    <property type="term" value="P:signal transduction"/>
    <property type="evidence" value="ECO:0007669"/>
    <property type="project" value="InterPro"/>
</dbReference>
<sequence length="215" mass="24658">MQYQKRGRLTNKISLPVFSRHRNSDSNKPPSSTEETLGKKESSSKKKSKKSDGKSSKRPSHTNIVNISHARDFNLSNYTIITNYMNGAGTSHKSNQDAMQNQRTDTQQRSNLPIPDQVFRCLDRVSEEDCRIVSEFVKCDWKALSEQLFEPNLSSLKDFMTPTERSSRKEAVRLILIRWKQVNGKIADVRHLCLALQKLDETEALIRLANRHGIK</sequence>
<comment type="caution">
    <text evidence="3">The sequence shown here is derived from an EMBL/GenBank/DDBJ whole genome shotgun (WGS) entry which is preliminary data.</text>
</comment>
<dbReference type="Pfam" id="PF00531">
    <property type="entry name" value="Death"/>
    <property type="match status" value="1"/>
</dbReference>
<evidence type="ECO:0000313" key="3">
    <source>
        <dbReference type="EMBL" id="KAF6216626.1"/>
    </source>
</evidence>
<reference evidence="3" key="1">
    <citation type="journal article" date="2021" name="Mol. Ecol. Resour.">
        <title>Apolygus lucorum genome provides insights into omnivorousness and mesophyll feeding.</title>
        <authorList>
            <person name="Liu Y."/>
            <person name="Liu H."/>
            <person name="Wang H."/>
            <person name="Huang T."/>
            <person name="Liu B."/>
            <person name="Yang B."/>
            <person name="Yin L."/>
            <person name="Li B."/>
            <person name="Zhang Y."/>
            <person name="Zhang S."/>
            <person name="Jiang F."/>
            <person name="Zhang X."/>
            <person name="Ren Y."/>
            <person name="Wang B."/>
            <person name="Wang S."/>
            <person name="Lu Y."/>
            <person name="Wu K."/>
            <person name="Fan W."/>
            <person name="Wang G."/>
        </authorList>
    </citation>
    <scope>NUCLEOTIDE SEQUENCE</scope>
    <source>
        <strain evidence="3">12Hb</strain>
    </source>
</reference>
<name>A0A8S9Y8Q5_APOLU</name>
<dbReference type="InterPro" id="IPR011029">
    <property type="entry name" value="DEATH-like_dom_sf"/>
</dbReference>
<evidence type="ECO:0000259" key="2">
    <source>
        <dbReference type="Pfam" id="PF00531"/>
    </source>
</evidence>
<evidence type="ECO:0000313" key="4">
    <source>
        <dbReference type="Proteomes" id="UP000466442"/>
    </source>
</evidence>
<organism evidence="3 4">
    <name type="scientific">Apolygus lucorum</name>
    <name type="common">Small green plant bug</name>
    <name type="synonym">Lygocoris lucorum</name>
    <dbReference type="NCBI Taxonomy" id="248454"/>
    <lineage>
        <taxon>Eukaryota</taxon>
        <taxon>Metazoa</taxon>
        <taxon>Ecdysozoa</taxon>
        <taxon>Arthropoda</taxon>
        <taxon>Hexapoda</taxon>
        <taxon>Insecta</taxon>
        <taxon>Pterygota</taxon>
        <taxon>Neoptera</taxon>
        <taxon>Paraneoptera</taxon>
        <taxon>Hemiptera</taxon>
        <taxon>Heteroptera</taxon>
        <taxon>Panheteroptera</taxon>
        <taxon>Cimicomorpha</taxon>
        <taxon>Miridae</taxon>
        <taxon>Mirini</taxon>
        <taxon>Apolygus</taxon>
    </lineage>
</organism>
<dbReference type="InterPro" id="IPR000488">
    <property type="entry name" value="Death_dom"/>
</dbReference>